<dbReference type="AlphaFoldDB" id="A0A2U3L0A8"/>
<dbReference type="Proteomes" id="UP000238701">
    <property type="component" value="Unassembled WGS sequence"/>
</dbReference>
<sequence>MNDEPLQLRVFGFGLLLRVRKTICDYFRFADNPPGIVGSDPRSLLRTKWVDRSARVLRNGAANGSLIANL</sequence>
<evidence type="ECO:0000313" key="2">
    <source>
        <dbReference type="Proteomes" id="UP000238701"/>
    </source>
</evidence>
<name>A0A2U3L0A8_9BACT</name>
<proteinExistence type="predicted"/>
<reference evidence="2" key="1">
    <citation type="submission" date="2018-02" db="EMBL/GenBank/DDBJ databases">
        <authorList>
            <person name="Hausmann B."/>
        </authorList>
    </citation>
    <scope>NUCLEOTIDE SEQUENCE [LARGE SCALE GENOMIC DNA]</scope>
    <source>
        <strain evidence="2">Peat soil MAG SbA1</strain>
    </source>
</reference>
<dbReference type="EMBL" id="OMOD01000153">
    <property type="protein sequence ID" value="SPF45308.1"/>
    <property type="molecule type" value="Genomic_DNA"/>
</dbReference>
<protein>
    <submittedName>
        <fullName evidence="1">Uncharacterized protein</fullName>
    </submittedName>
</protein>
<gene>
    <name evidence="1" type="ORF">SBA1_580005</name>
</gene>
<accession>A0A2U3L0A8</accession>
<evidence type="ECO:0000313" key="1">
    <source>
        <dbReference type="EMBL" id="SPF45308.1"/>
    </source>
</evidence>
<organism evidence="1 2">
    <name type="scientific">Candidatus Sulfotelmatobacter kueseliae</name>
    <dbReference type="NCBI Taxonomy" id="2042962"/>
    <lineage>
        <taxon>Bacteria</taxon>
        <taxon>Pseudomonadati</taxon>
        <taxon>Acidobacteriota</taxon>
        <taxon>Terriglobia</taxon>
        <taxon>Terriglobales</taxon>
        <taxon>Candidatus Korobacteraceae</taxon>
        <taxon>Candidatus Sulfotelmatobacter</taxon>
    </lineage>
</organism>